<dbReference type="Proteomes" id="UP001465755">
    <property type="component" value="Unassembled WGS sequence"/>
</dbReference>
<accession>A0AAW1NZA9</accession>
<feature type="transmembrane region" description="Helical" evidence="8">
    <location>
        <begin position="414"/>
        <end position="434"/>
    </location>
</feature>
<evidence type="ECO:0000256" key="8">
    <source>
        <dbReference type="SAM" id="Phobius"/>
    </source>
</evidence>
<feature type="transmembrane region" description="Helical" evidence="8">
    <location>
        <begin position="312"/>
        <end position="333"/>
    </location>
</feature>
<keyword evidence="10" id="KW-1185">Reference proteome</keyword>
<proteinExistence type="inferred from homology"/>
<dbReference type="AlphaFoldDB" id="A0AAW1NZA9"/>
<evidence type="ECO:0000256" key="6">
    <source>
        <dbReference type="ARBA" id="ARBA00023136"/>
    </source>
</evidence>
<dbReference type="GO" id="GO:0015204">
    <property type="term" value="F:urea transmembrane transporter activity"/>
    <property type="evidence" value="ECO:0007669"/>
    <property type="project" value="InterPro"/>
</dbReference>
<evidence type="ECO:0000313" key="9">
    <source>
        <dbReference type="EMBL" id="KAK9798566.1"/>
    </source>
</evidence>
<feature type="transmembrane region" description="Helical" evidence="8">
    <location>
        <begin position="186"/>
        <end position="204"/>
    </location>
</feature>
<dbReference type="InterPro" id="IPR031155">
    <property type="entry name" value="DUR"/>
</dbReference>
<evidence type="ECO:0000256" key="3">
    <source>
        <dbReference type="ARBA" id="ARBA00022448"/>
    </source>
</evidence>
<dbReference type="CDD" id="cd11476">
    <property type="entry name" value="SLC5sbd_DUR3"/>
    <property type="match status" value="1"/>
</dbReference>
<protein>
    <submittedName>
        <fullName evidence="9">Uncharacterized protein</fullName>
    </submittedName>
</protein>
<dbReference type="InterPro" id="IPR001734">
    <property type="entry name" value="Na/solute_symporter"/>
</dbReference>
<dbReference type="Gene3D" id="1.20.1730.10">
    <property type="entry name" value="Sodium/glucose cotransporter"/>
    <property type="match status" value="1"/>
</dbReference>
<evidence type="ECO:0000313" key="10">
    <source>
        <dbReference type="Proteomes" id="UP001465755"/>
    </source>
</evidence>
<feature type="transmembrane region" description="Helical" evidence="8">
    <location>
        <begin position="474"/>
        <end position="493"/>
    </location>
</feature>
<reference evidence="9 10" key="1">
    <citation type="journal article" date="2024" name="Nat. Commun.">
        <title>Phylogenomics reveals the evolutionary origins of lichenization in chlorophyte algae.</title>
        <authorList>
            <person name="Puginier C."/>
            <person name="Libourel C."/>
            <person name="Otte J."/>
            <person name="Skaloud P."/>
            <person name="Haon M."/>
            <person name="Grisel S."/>
            <person name="Petersen M."/>
            <person name="Berrin J.G."/>
            <person name="Delaux P.M."/>
            <person name="Dal Grande F."/>
            <person name="Keller J."/>
        </authorList>
    </citation>
    <scope>NUCLEOTIDE SEQUENCE [LARGE SCALE GENOMIC DNA]</scope>
    <source>
        <strain evidence="9 10">SAG 2036</strain>
    </source>
</reference>
<feature type="transmembrane region" description="Helical" evidence="8">
    <location>
        <begin position="155"/>
        <end position="180"/>
    </location>
</feature>
<feature type="transmembrane region" description="Helical" evidence="8">
    <location>
        <begin position="440"/>
        <end position="462"/>
    </location>
</feature>
<evidence type="ECO:0000256" key="4">
    <source>
        <dbReference type="ARBA" id="ARBA00022692"/>
    </source>
</evidence>
<keyword evidence="4 8" id="KW-0812">Transmembrane</keyword>
<organism evidence="9 10">
    <name type="scientific">Symbiochloris irregularis</name>
    <dbReference type="NCBI Taxonomy" id="706552"/>
    <lineage>
        <taxon>Eukaryota</taxon>
        <taxon>Viridiplantae</taxon>
        <taxon>Chlorophyta</taxon>
        <taxon>core chlorophytes</taxon>
        <taxon>Trebouxiophyceae</taxon>
        <taxon>Trebouxiales</taxon>
        <taxon>Trebouxiaceae</taxon>
        <taxon>Symbiochloris</taxon>
    </lineage>
</organism>
<dbReference type="PANTHER" id="PTHR46154">
    <property type="match status" value="1"/>
</dbReference>
<keyword evidence="5 8" id="KW-1133">Transmembrane helix</keyword>
<feature type="transmembrane region" description="Helical" evidence="8">
    <location>
        <begin position="599"/>
        <end position="620"/>
    </location>
</feature>
<sequence length="696" mass="74484">MPVGEPNLFGLHQYDYATSFFGSSAPLGQGVGYGIVLGMGLGFCFFVTLLMEVVHRFGGKSGAGNSEDFNCGGRSVRTGLIAVDVVSKWTWAATLLQSSNVAYQYGVAGPFWYAGGATIQVVLFGLLAIEIKRKAPTAHTVLEIINARWGRRAHLTFIVFCLMTNVIVSAMLILGGAAVMTALTGMNLYAACMLIPLTVVLYTLHGGLMATFVSAYLHTIIIYVVLCLFCLTVYAGNSVLGSPSRVWHNLTVKAQVNPVENNMGGSYLTMFSQGGLIFGVINVIGNFGTVFNDQAYWQSAIAARPSASYRGYLLGAVLWFCIPFTLATSLGLACNALDLPVTLAESEAGLVPPAVAFYLLGDGGAIVLTIMLFMAVTSAGSAELIAVSSIITYDVYRTYIKKDATGLKMLRMSQYVVCAFGVIMGVIGIILNVIGLPLGFVYETMGVLIGSAVVPIACCLLWRKTPRAAAMTGAIGGLLLGLMSWLVYAAVGYGGVNKDNLFQNYVMLTGNIVSIGVSGIIVVVWSLIWPDNYDFVSMGNIALVEDAQTGIKASGADSPEAIEKAYSFTRRWGSLLAFVLIILWPCLALPARVFSEGYFTFWVILSITWGIIASIIAIVMPPFESRALIWQVFKNFFTCNVMHSASGGLQDNEFGSTHPMQAPHGAVISKEADPKAFAVVEGDDTAHNTMPVNKPI</sequence>
<evidence type="ECO:0000256" key="7">
    <source>
        <dbReference type="RuleBase" id="RU362091"/>
    </source>
</evidence>
<dbReference type="Pfam" id="PF00474">
    <property type="entry name" value="SSF"/>
    <property type="match status" value="1"/>
</dbReference>
<feature type="transmembrane region" description="Helical" evidence="8">
    <location>
        <begin position="572"/>
        <end position="593"/>
    </location>
</feature>
<keyword evidence="3" id="KW-0813">Transport</keyword>
<dbReference type="PANTHER" id="PTHR46154:SF4">
    <property type="entry name" value="UREA ACTIVE TRANSPORTER"/>
    <property type="match status" value="1"/>
</dbReference>
<dbReference type="NCBIfam" id="TIGR00813">
    <property type="entry name" value="sss"/>
    <property type="match status" value="1"/>
</dbReference>
<name>A0AAW1NZA9_9CHLO</name>
<feature type="transmembrane region" description="Helical" evidence="8">
    <location>
        <begin position="505"/>
        <end position="528"/>
    </location>
</feature>
<dbReference type="GO" id="GO:0005886">
    <property type="term" value="C:plasma membrane"/>
    <property type="evidence" value="ECO:0007669"/>
    <property type="project" value="TreeGrafter"/>
</dbReference>
<feature type="transmembrane region" description="Helical" evidence="8">
    <location>
        <begin position="31"/>
        <end position="54"/>
    </location>
</feature>
<evidence type="ECO:0000256" key="1">
    <source>
        <dbReference type="ARBA" id="ARBA00004141"/>
    </source>
</evidence>
<evidence type="ECO:0000256" key="2">
    <source>
        <dbReference type="ARBA" id="ARBA00006434"/>
    </source>
</evidence>
<dbReference type="EMBL" id="JALJOQ010000097">
    <property type="protein sequence ID" value="KAK9798566.1"/>
    <property type="molecule type" value="Genomic_DNA"/>
</dbReference>
<comment type="subcellular location">
    <subcellularLocation>
        <location evidence="1">Membrane</location>
        <topology evidence="1">Multi-pass membrane protein</topology>
    </subcellularLocation>
</comment>
<evidence type="ECO:0000256" key="5">
    <source>
        <dbReference type="ARBA" id="ARBA00022989"/>
    </source>
</evidence>
<feature type="transmembrane region" description="Helical" evidence="8">
    <location>
        <begin position="216"/>
        <end position="235"/>
    </location>
</feature>
<feature type="transmembrane region" description="Helical" evidence="8">
    <location>
        <begin position="365"/>
        <end position="393"/>
    </location>
</feature>
<comment type="similarity">
    <text evidence="2 7">Belongs to the sodium:solute symporter (SSF) (TC 2.A.21) family.</text>
</comment>
<dbReference type="PROSITE" id="PS50283">
    <property type="entry name" value="NA_SOLUT_SYMP_3"/>
    <property type="match status" value="1"/>
</dbReference>
<gene>
    <name evidence="9" type="ORF">WJX73_009429</name>
</gene>
<dbReference type="InterPro" id="IPR038377">
    <property type="entry name" value="Na/Glc_symporter_sf"/>
</dbReference>
<feature type="transmembrane region" description="Helical" evidence="8">
    <location>
        <begin position="270"/>
        <end position="291"/>
    </location>
</feature>
<keyword evidence="6 8" id="KW-0472">Membrane</keyword>
<comment type="caution">
    <text evidence="9">The sequence shown here is derived from an EMBL/GenBank/DDBJ whole genome shotgun (WGS) entry which is preliminary data.</text>
</comment>